<evidence type="ECO:0000313" key="2">
    <source>
        <dbReference type="Proteomes" id="UP000324222"/>
    </source>
</evidence>
<sequence>MFEFTLNRTVVRTPSVVPDDRVTVISIPGTSYGTHESPEPAL</sequence>
<reference evidence="1 2" key="1">
    <citation type="submission" date="2019-05" db="EMBL/GenBank/DDBJ databases">
        <title>Another draft genome of Portunus trituberculatus and its Hox gene families provides insights of decapod evolution.</title>
        <authorList>
            <person name="Jeong J.-H."/>
            <person name="Song I."/>
            <person name="Kim S."/>
            <person name="Choi T."/>
            <person name="Kim D."/>
            <person name="Ryu S."/>
            <person name="Kim W."/>
        </authorList>
    </citation>
    <scope>NUCLEOTIDE SEQUENCE [LARGE SCALE GENOMIC DNA]</scope>
    <source>
        <tissue evidence="1">Muscle</tissue>
    </source>
</reference>
<dbReference type="EMBL" id="VSRR010083234">
    <property type="protein sequence ID" value="MPC90104.1"/>
    <property type="molecule type" value="Genomic_DNA"/>
</dbReference>
<evidence type="ECO:0000313" key="1">
    <source>
        <dbReference type="EMBL" id="MPC90104.1"/>
    </source>
</evidence>
<proteinExistence type="predicted"/>
<comment type="caution">
    <text evidence="1">The sequence shown here is derived from an EMBL/GenBank/DDBJ whole genome shotgun (WGS) entry which is preliminary data.</text>
</comment>
<accession>A0A5B7JCK6</accession>
<organism evidence="1 2">
    <name type="scientific">Portunus trituberculatus</name>
    <name type="common">Swimming crab</name>
    <name type="synonym">Neptunus trituberculatus</name>
    <dbReference type="NCBI Taxonomy" id="210409"/>
    <lineage>
        <taxon>Eukaryota</taxon>
        <taxon>Metazoa</taxon>
        <taxon>Ecdysozoa</taxon>
        <taxon>Arthropoda</taxon>
        <taxon>Crustacea</taxon>
        <taxon>Multicrustacea</taxon>
        <taxon>Malacostraca</taxon>
        <taxon>Eumalacostraca</taxon>
        <taxon>Eucarida</taxon>
        <taxon>Decapoda</taxon>
        <taxon>Pleocyemata</taxon>
        <taxon>Brachyura</taxon>
        <taxon>Eubrachyura</taxon>
        <taxon>Portunoidea</taxon>
        <taxon>Portunidae</taxon>
        <taxon>Portuninae</taxon>
        <taxon>Portunus</taxon>
    </lineage>
</organism>
<protein>
    <submittedName>
        <fullName evidence="1">Uncharacterized protein</fullName>
    </submittedName>
</protein>
<keyword evidence="2" id="KW-1185">Reference proteome</keyword>
<dbReference type="AlphaFoldDB" id="A0A5B7JCK6"/>
<name>A0A5B7JCK6_PORTR</name>
<dbReference type="Proteomes" id="UP000324222">
    <property type="component" value="Unassembled WGS sequence"/>
</dbReference>
<gene>
    <name evidence="1" type="ORF">E2C01_085072</name>
</gene>